<keyword evidence="2" id="KW-1185">Reference proteome</keyword>
<comment type="caution">
    <text evidence="1">The sequence shown here is derived from an EMBL/GenBank/DDBJ whole genome shotgun (WGS) entry which is preliminary data.</text>
</comment>
<organism evidence="1 2">
    <name type="scientific">Oceanicola granulosus (strain ATCC BAA-861 / DSM 15982 / KCTC 12143 / HTCC2516)</name>
    <dbReference type="NCBI Taxonomy" id="314256"/>
    <lineage>
        <taxon>Bacteria</taxon>
        <taxon>Pseudomonadati</taxon>
        <taxon>Pseudomonadota</taxon>
        <taxon>Alphaproteobacteria</taxon>
        <taxon>Rhodobacterales</taxon>
        <taxon>Roseobacteraceae</taxon>
        <taxon>Oceanicola</taxon>
    </lineage>
</organism>
<protein>
    <submittedName>
        <fullName evidence="1">Uncharacterized protein</fullName>
    </submittedName>
</protein>
<dbReference type="Proteomes" id="UP000003635">
    <property type="component" value="Unassembled WGS sequence"/>
</dbReference>
<evidence type="ECO:0000313" key="1">
    <source>
        <dbReference type="EMBL" id="EAR49495.1"/>
    </source>
</evidence>
<gene>
    <name evidence="1" type="ORF">OG2516_00324</name>
</gene>
<evidence type="ECO:0000313" key="2">
    <source>
        <dbReference type="Proteomes" id="UP000003635"/>
    </source>
</evidence>
<reference evidence="1 2" key="1">
    <citation type="journal article" date="2010" name="J. Bacteriol.">
        <title>Genome sequences of Oceanicola granulosus HTCC2516(T) and Oceanicola batsensis HTCC2597(TDelta).</title>
        <authorList>
            <person name="Thrash J.C."/>
            <person name="Cho J.C."/>
            <person name="Vergin K.L."/>
            <person name="Giovannoni S.J."/>
        </authorList>
    </citation>
    <scope>NUCLEOTIDE SEQUENCE [LARGE SCALE GENOMIC DNA]</scope>
    <source>
        <strain evidence="2">ATCC BAA-861 / DSM 15982 / KCTC 12143 / HTCC2516</strain>
    </source>
</reference>
<dbReference type="eggNOG" id="COG1917">
    <property type="taxonomic scope" value="Bacteria"/>
</dbReference>
<dbReference type="EMBL" id="AAOT01000065">
    <property type="protein sequence ID" value="EAR49495.1"/>
    <property type="molecule type" value="Genomic_DNA"/>
</dbReference>
<proteinExistence type="predicted"/>
<accession>Q2C9Z0</accession>
<sequence length="106" mass="11598">MVRQGDTLVLARRMPARMDVAAETRLAAMPRLRLARQVRQDVWRALQRVRGFSPVIEVHAEGDGLRLVAGGQVDGAVPPGASAAIAAVLEDRDNRARWARHAGRGR</sequence>
<dbReference type="STRING" id="314256.OG2516_00324"/>
<dbReference type="AlphaFoldDB" id="Q2C9Z0"/>
<name>Q2C9Z0_OCEGH</name>
<dbReference type="HOGENOM" id="CLU_151246_0_0_5"/>